<dbReference type="Gene3D" id="1.10.3210.10">
    <property type="entry name" value="Hypothetical protein af1432"/>
    <property type="match status" value="1"/>
</dbReference>
<organism evidence="1 2">
    <name type="scientific">Bermanella marisrubri</name>
    <dbReference type="NCBI Taxonomy" id="207949"/>
    <lineage>
        <taxon>Bacteria</taxon>
        <taxon>Pseudomonadati</taxon>
        <taxon>Pseudomonadota</taxon>
        <taxon>Gammaproteobacteria</taxon>
        <taxon>Oceanospirillales</taxon>
        <taxon>Oceanospirillaceae</taxon>
        <taxon>Bermanella</taxon>
    </lineage>
</organism>
<dbReference type="STRING" id="207949.RED65_02589"/>
<comment type="caution">
    <text evidence="1">The sequence shown here is derived from an EMBL/GenBank/DDBJ whole genome shotgun (WGS) entry which is preliminary data.</text>
</comment>
<reference evidence="1 2" key="1">
    <citation type="submission" date="2006-03" db="EMBL/GenBank/DDBJ databases">
        <authorList>
            <person name="Pinhassi J."/>
            <person name="Pedros-Alio C."/>
            <person name="Ferriera S."/>
            <person name="Johnson J."/>
            <person name="Kravitz S."/>
            <person name="Halpern A."/>
            <person name="Remington K."/>
            <person name="Beeson K."/>
            <person name="Tran B."/>
            <person name="Rogers Y.-H."/>
            <person name="Friedman R."/>
            <person name="Venter J.C."/>
        </authorList>
    </citation>
    <scope>NUCLEOTIDE SEQUENCE [LARGE SCALE GENOMIC DNA]</scope>
    <source>
        <strain evidence="1 2">RED65</strain>
    </source>
</reference>
<evidence type="ECO:0000313" key="2">
    <source>
        <dbReference type="Proteomes" id="UP000004263"/>
    </source>
</evidence>
<dbReference type="PANTHER" id="PTHR35569:SF1">
    <property type="entry name" value="CYANAMIDE HYDRATASE DDI2-RELATED"/>
    <property type="match status" value="1"/>
</dbReference>
<dbReference type="HOGENOM" id="CLU_070871_2_0_6"/>
<dbReference type="OrthoDB" id="8478129at2"/>
<sequence>MKVGTLNKLEQFGFIAKLIQSQCHEQLSRWIWRFKLTGASRKTVDLEALRTPDTHLVKQTEQLVGDRYTPVMYAHCQRTWQFAWVVARAFDIHFDEEAFYIACLMHDLGLTEPCCHNVTDKGFHVLGAEESARFLNGRGVERDRVRLVTEAIERHLHLGTNLRNSEPESYLLKIGAHMDVIGSFAHYIESKNLASIHKSYPRSGFNQEIVKTINELPHQPNSHAGILRRLGFAKLVYDNPLNHFHH</sequence>
<proteinExistence type="predicted"/>
<protein>
    <submittedName>
        <fullName evidence="1">Metal-dependent phosphohydrolase</fullName>
    </submittedName>
</protein>
<dbReference type="SUPFAM" id="SSF109604">
    <property type="entry name" value="HD-domain/PDEase-like"/>
    <property type="match status" value="1"/>
</dbReference>
<accession>Q1N041</accession>
<gene>
    <name evidence="1" type="ORF">RED65_02589</name>
</gene>
<name>Q1N041_9GAMM</name>
<keyword evidence="1" id="KW-0378">Hydrolase</keyword>
<evidence type="ECO:0000313" key="1">
    <source>
        <dbReference type="EMBL" id="EAT11522.1"/>
    </source>
</evidence>
<dbReference type="PANTHER" id="PTHR35569">
    <property type="entry name" value="CYANAMIDE HYDRATASE DDI2-RELATED"/>
    <property type="match status" value="1"/>
</dbReference>
<keyword evidence="2" id="KW-1185">Reference proteome</keyword>
<dbReference type="RefSeq" id="WP_007019133.1">
    <property type="nucleotide sequence ID" value="NZ_CH724121.1"/>
</dbReference>
<dbReference type="EMBL" id="AAQH01000016">
    <property type="protein sequence ID" value="EAT11522.1"/>
    <property type="molecule type" value="Genomic_DNA"/>
</dbReference>
<dbReference type="AlphaFoldDB" id="Q1N041"/>
<dbReference type="GO" id="GO:0016787">
    <property type="term" value="F:hydrolase activity"/>
    <property type="evidence" value="ECO:0007669"/>
    <property type="project" value="UniProtKB-KW"/>
</dbReference>
<dbReference type="Proteomes" id="UP000004263">
    <property type="component" value="Unassembled WGS sequence"/>
</dbReference>